<evidence type="ECO:0000313" key="2">
    <source>
        <dbReference type="EMBL" id="JAH98687.1"/>
    </source>
</evidence>
<reference evidence="2" key="1">
    <citation type="submission" date="2014-11" db="EMBL/GenBank/DDBJ databases">
        <authorList>
            <person name="Amaro Gonzalez C."/>
        </authorList>
    </citation>
    <scope>NUCLEOTIDE SEQUENCE</scope>
</reference>
<evidence type="ECO:0000256" key="1">
    <source>
        <dbReference type="SAM" id="Phobius"/>
    </source>
</evidence>
<accession>A0A0E9X7F9</accession>
<feature type="transmembrane region" description="Helical" evidence="1">
    <location>
        <begin position="7"/>
        <end position="29"/>
    </location>
</feature>
<keyword evidence="1" id="KW-1133">Transmembrane helix</keyword>
<dbReference type="EMBL" id="GBXM01009890">
    <property type="protein sequence ID" value="JAH98687.1"/>
    <property type="molecule type" value="Transcribed_RNA"/>
</dbReference>
<sequence length="75" mass="8494">MNLGISGFFIIQIPCTVNPALLLISFFFATTFLSQNCIPPLGYNLLWKECLNSCQPCECLPEVSLHITLYHLCVW</sequence>
<protein>
    <submittedName>
        <fullName evidence="2">Uncharacterized protein</fullName>
    </submittedName>
</protein>
<organism evidence="2">
    <name type="scientific">Anguilla anguilla</name>
    <name type="common">European freshwater eel</name>
    <name type="synonym">Muraena anguilla</name>
    <dbReference type="NCBI Taxonomy" id="7936"/>
    <lineage>
        <taxon>Eukaryota</taxon>
        <taxon>Metazoa</taxon>
        <taxon>Chordata</taxon>
        <taxon>Craniata</taxon>
        <taxon>Vertebrata</taxon>
        <taxon>Euteleostomi</taxon>
        <taxon>Actinopterygii</taxon>
        <taxon>Neopterygii</taxon>
        <taxon>Teleostei</taxon>
        <taxon>Anguilliformes</taxon>
        <taxon>Anguillidae</taxon>
        <taxon>Anguilla</taxon>
    </lineage>
</organism>
<name>A0A0E9X7F9_ANGAN</name>
<proteinExistence type="predicted"/>
<keyword evidence="1" id="KW-0472">Membrane</keyword>
<reference evidence="2" key="2">
    <citation type="journal article" date="2015" name="Fish Shellfish Immunol.">
        <title>Early steps in the European eel (Anguilla anguilla)-Vibrio vulnificus interaction in the gills: Role of the RtxA13 toxin.</title>
        <authorList>
            <person name="Callol A."/>
            <person name="Pajuelo D."/>
            <person name="Ebbesson L."/>
            <person name="Teles M."/>
            <person name="MacKenzie S."/>
            <person name="Amaro C."/>
        </authorList>
    </citation>
    <scope>NUCLEOTIDE SEQUENCE</scope>
</reference>
<keyword evidence="1" id="KW-0812">Transmembrane</keyword>
<dbReference type="AlphaFoldDB" id="A0A0E9X7F9"/>